<protein>
    <submittedName>
        <fullName evidence="1">Uncharacterized protein</fullName>
    </submittedName>
</protein>
<dbReference type="EMBL" id="OIVN01001935">
    <property type="protein sequence ID" value="SPC99106.1"/>
    <property type="molecule type" value="Genomic_DNA"/>
</dbReference>
<dbReference type="AlphaFoldDB" id="A0A2N9G912"/>
<accession>A0A2N9G912</accession>
<evidence type="ECO:0000313" key="1">
    <source>
        <dbReference type="EMBL" id="SPC99106.1"/>
    </source>
</evidence>
<reference evidence="1" key="1">
    <citation type="submission" date="2018-02" db="EMBL/GenBank/DDBJ databases">
        <authorList>
            <person name="Cohen D.B."/>
            <person name="Kent A.D."/>
        </authorList>
    </citation>
    <scope>NUCLEOTIDE SEQUENCE</scope>
</reference>
<organism evidence="1">
    <name type="scientific">Fagus sylvatica</name>
    <name type="common">Beechnut</name>
    <dbReference type="NCBI Taxonomy" id="28930"/>
    <lineage>
        <taxon>Eukaryota</taxon>
        <taxon>Viridiplantae</taxon>
        <taxon>Streptophyta</taxon>
        <taxon>Embryophyta</taxon>
        <taxon>Tracheophyta</taxon>
        <taxon>Spermatophyta</taxon>
        <taxon>Magnoliopsida</taxon>
        <taxon>eudicotyledons</taxon>
        <taxon>Gunneridae</taxon>
        <taxon>Pentapetalae</taxon>
        <taxon>rosids</taxon>
        <taxon>fabids</taxon>
        <taxon>Fagales</taxon>
        <taxon>Fagaceae</taxon>
        <taxon>Fagus</taxon>
    </lineage>
</organism>
<proteinExistence type="predicted"/>
<gene>
    <name evidence="1" type="ORF">FSB_LOCUS26988</name>
</gene>
<name>A0A2N9G912_FAGSY</name>
<sequence length="370" mass="42071">MAGEKLKKLKKPIQGMAPEVKVEFNVANEEEFPKSSAWEIEMEAMRRQLAVLTESFKSINHPKIQNLNMLFNEKGEHPRGSSSYKLLLSWVITKSLGNSGQERIKIKDMNQDWLNHAERVFEYHDIPNHKKVKILGTKLKGRASACLQGGYCNIKVLAEALAVPKSLSSNLGNPRMHSLLHQPTPPAMSAAAFQCSEGMMKVILMIKENQEEDYLQEPIYDQYQEAEEVSEGILMIEEIVEQPHVYNIEVEAEIGDDQEEDITLEGTMTFKPVSNQFVLENMDATTKISQVSKEEIEEKKRLASKISHTTCSSEDKACDLLIEGSHCSLHKREHHYTLRPKKDTTKSKPMIKIKKISQERLGLKHLGPYT</sequence>